<keyword evidence="3" id="KW-0227">DNA damage</keyword>
<evidence type="ECO:0000313" key="9">
    <source>
        <dbReference type="Proteomes" id="UP000712673"/>
    </source>
</evidence>
<dbReference type="InterPro" id="IPR003717">
    <property type="entry name" value="RecO"/>
</dbReference>
<organism evidence="8 9">
    <name type="scientific">Tectimicrobiota bacterium</name>
    <dbReference type="NCBI Taxonomy" id="2528274"/>
    <lineage>
        <taxon>Bacteria</taxon>
        <taxon>Pseudomonadati</taxon>
        <taxon>Nitrospinota/Tectimicrobiota group</taxon>
        <taxon>Candidatus Tectimicrobiota</taxon>
    </lineage>
</organism>
<dbReference type="PANTHER" id="PTHR33991">
    <property type="entry name" value="DNA REPAIR PROTEIN RECO"/>
    <property type="match status" value="1"/>
</dbReference>
<gene>
    <name evidence="8" type="primary">recO</name>
    <name evidence="8" type="ORF">FJZ47_23585</name>
</gene>
<keyword evidence="4" id="KW-0233">DNA recombination</keyword>
<evidence type="ECO:0000313" key="8">
    <source>
        <dbReference type="EMBL" id="MBM3226757.1"/>
    </source>
</evidence>
<dbReference type="SUPFAM" id="SSF57863">
    <property type="entry name" value="ArfGap/RecO-like zinc finger"/>
    <property type="match status" value="1"/>
</dbReference>
<dbReference type="InterPro" id="IPR042242">
    <property type="entry name" value="RecO_C"/>
</dbReference>
<name>A0A937W512_UNCTE</name>
<feature type="non-terminal residue" evidence="8">
    <location>
        <position position="123"/>
    </location>
</feature>
<feature type="domain" description="DNA replication/recombination mediator RecO N-terminal" evidence="7">
    <location>
        <begin position="1"/>
        <end position="81"/>
    </location>
</feature>
<evidence type="ECO:0000256" key="5">
    <source>
        <dbReference type="ARBA" id="ARBA00023204"/>
    </source>
</evidence>
<dbReference type="Pfam" id="PF11967">
    <property type="entry name" value="RecO_N"/>
    <property type="match status" value="1"/>
</dbReference>
<dbReference type="InterPro" id="IPR012340">
    <property type="entry name" value="NA-bd_OB-fold"/>
</dbReference>
<dbReference type="Gene3D" id="2.40.50.140">
    <property type="entry name" value="Nucleic acid-binding proteins"/>
    <property type="match status" value="1"/>
</dbReference>
<evidence type="ECO:0000256" key="1">
    <source>
        <dbReference type="ARBA" id="ARBA00007452"/>
    </source>
</evidence>
<keyword evidence="5" id="KW-0234">DNA repair</keyword>
<dbReference type="EMBL" id="VGLS01001037">
    <property type="protein sequence ID" value="MBM3226757.1"/>
    <property type="molecule type" value="Genomic_DNA"/>
</dbReference>
<dbReference type="SUPFAM" id="SSF50249">
    <property type="entry name" value="Nucleic acid-binding proteins"/>
    <property type="match status" value="1"/>
</dbReference>
<dbReference type="InterPro" id="IPR037278">
    <property type="entry name" value="ARFGAP/RecO"/>
</dbReference>
<protein>
    <recommendedName>
        <fullName evidence="2">DNA repair protein RecO</fullName>
    </recommendedName>
    <alternativeName>
        <fullName evidence="6">Recombination protein O</fullName>
    </alternativeName>
</protein>
<dbReference type="NCBIfam" id="TIGR00613">
    <property type="entry name" value="reco"/>
    <property type="match status" value="1"/>
</dbReference>
<dbReference type="GO" id="GO:0006310">
    <property type="term" value="P:DNA recombination"/>
    <property type="evidence" value="ECO:0007669"/>
    <property type="project" value="UniProtKB-KW"/>
</dbReference>
<dbReference type="InterPro" id="IPR022572">
    <property type="entry name" value="DNA_rep/recomb_RecO_N"/>
</dbReference>
<dbReference type="AlphaFoldDB" id="A0A937W512"/>
<dbReference type="Proteomes" id="UP000712673">
    <property type="component" value="Unassembled WGS sequence"/>
</dbReference>
<sequence length="123" mass="14395">MALYRSHAFVLHTYKLGETDQIVVLFMRDFGKIRAVVRRSQSPRRPTAGYYQPLMLLDAIVYGRPSQTLYRMHSVDIVQAFRPLHEEFSLLRCGLYMTELIDVATHEREPAPELFTLFHAMLH</sequence>
<reference evidence="8" key="1">
    <citation type="submission" date="2019-03" db="EMBL/GenBank/DDBJ databases">
        <title>Lake Tanganyika Metagenome-Assembled Genomes (MAGs).</title>
        <authorList>
            <person name="Tran P."/>
        </authorList>
    </citation>
    <scope>NUCLEOTIDE SEQUENCE</scope>
    <source>
        <strain evidence="8">K_DeepCast_65m_m2_066</strain>
    </source>
</reference>
<evidence type="ECO:0000259" key="7">
    <source>
        <dbReference type="Pfam" id="PF11967"/>
    </source>
</evidence>
<evidence type="ECO:0000256" key="2">
    <source>
        <dbReference type="ARBA" id="ARBA00021310"/>
    </source>
</evidence>
<dbReference type="GO" id="GO:0006302">
    <property type="term" value="P:double-strand break repair"/>
    <property type="evidence" value="ECO:0007669"/>
    <property type="project" value="TreeGrafter"/>
</dbReference>
<dbReference type="PANTHER" id="PTHR33991:SF1">
    <property type="entry name" value="DNA REPAIR PROTEIN RECO"/>
    <property type="match status" value="1"/>
</dbReference>
<dbReference type="GO" id="GO:0043590">
    <property type="term" value="C:bacterial nucleoid"/>
    <property type="evidence" value="ECO:0007669"/>
    <property type="project" value="TreeGrafter"/>
</dbReference>
<evidence type="ECO:0000256" key="6">
    <source>
        <dbReference type="ARBA" id="ARBA00033409"/>
    </source>
</evidence>
<evidence type="ECO:0000256" key="3">
    <source>
        <dbReference type="ARBA" id="ARBA00022763"/>
    </source>
</evidence>
<dbReference type="Gene3D" id="1.20.1440.120">
    <property type="entry name" value="Recombination protein O, C-terminal domain"/>
    <property type="match status" value="1"/>
</dbReference>
<comment type="caution">
    <text evidence="8">The sequence shown here is derived from an EMBL/GenBank/DDBJ whole genome shotgun (WGS) entry which is preliminary data.</text>
</comment>
<proteinExistence type="inferred from homology"/>
<accession>A0A937W512</accession>
<comment type="similarity">
    <text evidence="1">Belongs to the RecO family.</text>
</comment>
<dbReference type="Pfam" id="PF02565">
    <property type="entry name" value="RecO_C"/>
    <property type="match status" value="1"/>
</dbReference>
<evidence type="ECO:0000256" key="4">
    <source>
        <dbReference type="ARBA" id="ARBA00023172"/>
    </source>
</evidence>